<proteinExistence type="predicted"/>
<protein>
    <submittedName>
        <fullName evidence="1">Uncharacterized protein</fullName>
    </submittedName>
</protein>
<sequence>MCLLSGTREVLTSRQPYRPYELLDTPRRTTKSVASVWRSAVNSRTADPVPGKELENNSFPAESLFLGRTPRPIRSQRRSQETLSRSSIGSWCFSWVRIDLNRRDRLPVALKVCSWPLSNWWIELIQENRYPGINLKEIKRTKARWERDDGRGTQFSIHQAFSPEI</sequence>
<evidence type="ECO:0000313" key="2">
    <source>
        <dbReference type="Proteomes" id="UP001055439"/>
    </source>
</evidence>
<dbReference type="Proteomes" id="UP001055439">
    <property type="component" value="Chromosome 4"/>
</dbReference>
<organism evidence="1 2">
    <name type="scientific">Musa troglodytarum</name>
    <name type="common">fe'i banana</name>
    <dbReference type="NCBI Taxonomy" id="320322"/>
    <lineage>
        <taxon>Eukaryota</taxon>
        <taxon>Viridiplantae</taxon>
        <taxon>Streptophyta</taxon>
        <taxon>Embryophyta</taxon>
        <taxon>Tracheophyta</taxon>
        <taxon>Spermatophyta</taxon>
        <taxon>Magnoliopsida</taxon>
        <taxon>Liliopsida</taxon>
        <taxon>Zingiberales</taxon>
        <taxon>Musaceae</taxon>
        <taxon>Musa</taxon>
    </lineage>
</organism>
<reference evidence="1" key="1">
    <citation type="submission" date="2022-05" db="EMBL/GenBank/DDBJ databases">
        <title>The Musa troglodytarum L. genome provides insights into the mechanism of non-climacteric behaviour and enrichment of carotenoids.</title>
        <authorList>
            <person name="Wang J."/>
        </authorList>
    </citation>
    <scope>NUCLEOTIDE SEQUENCE</scope>
    <source>
        <tissue evidence="1">Leaf</tissue>
    </source>
</reference>
<evidence type="ECO:0000313" key="1">
    <source>
        <dbReference type="EMBL" id="URD95712.1"/>
    </source>
</evidence>
<dbReference type="AlphaFoldDB" id="A0A9E7FKC6"/>
<gene>
    <name evidence="1" type="ORF">MUK42_08421</name>
</gene>
<accession>A0A9E7FKC6</accession>
<keyword evidence="2" id="KW-1185">Reference proteome</keyword>
<dbReference type="EMBL" id="CP097506">
    <property type="protein sequence ID" value="URD95712.1"/>
    <property type="molecule type" value="Genomic_DNA"/>
</dbReference>
<name>A0A9E7FKC6_9LILI</name>